<proteinExistence type="predicted"/>
<evidence type="ECO:0000256" key="1">
    <source>
        <dbReference type="PROSITE-ProRule" id="PRU00023"/>
    </source>
</evidence>
<dbReference type="RefSeq" id="WP_117350409.1">
    <property type="nucleotide sequence ID" value="NZ_CP031742.1"/>
</dbReference>
<dbReference type="GeneID" id="300117620"/>
<dbReference type="EMBL" id="CP031742">
    <property type="protein sequence ID" value="AXQ57737.1"/>
    <property type="molecule type" value="Genomic_DNA"/>
</dbReference>
<dbReference type="AlphaFoldDB" id="A0A385DJ81"/>
<dbReference type="InterPro" id="IPR051616">
    <property type="entry name" value="Cul2-RING_E3_ligase_SR"/>
</dbReference>
<dbReference type="InterPro" id="IPR011989">
    <property type="entry name" value="ARM-like"/>
</dbReference>
<dbReference type="SUPFAM" id="SSF48371">
    <property type="entry name" value="ARM repeat"/>
    <property type="match status" value="1"/>
</dbReference>
<gene>
    <name evidence="2" type="ORF">D0C37_26180</name>
</gene>
<evidence type="ECO:0000313" key="3">
    <source>
        <dbReference type="Proteomes" id="UP000259636"/>
    </source>
</evidence>
<dbReference type="PANTHER" id="PTHR46224:SF64">
    <property type="entry name" value="IQ MOTIF AND ANKYRIN REPEAT DOMAIN-CONTAINING PROTEIN 1"/>
    <property type="match status" value="1"/>
</dbReference>
<feature type="repeat" description="ANK" evidence="1">
    <location>
        <begin position="81"/>
        <end position="113"/>
    </location>
</feature>
<dbReference type="InterPro" id="IPR016024">
    <property type="entry name" value="ARM-type_fold"/>
</dbReference>
<dbReference type="Pfam" id="PF13646">
    <property type="entry name" value="HEAT_2"/>
    <property type="match status" value="1"/>
</dbReference>
<dbReference type="Pfam" id="PF12796">
    <property type="entry name" value="Ank_2"/>
    <property type="match status" value="1"/>
</dbReference>
<dbReference type="Proteomes" id="UP000259636">
    <property type="component" value="Chromosome"/>
</dbReference>
<dbReference type="PANTHER" id="PTHR46224">
    <property type="entry name" value="ANKYRIN REPEAT FAMILY PROTEIN"/>
    <property type="match status" value="1"/>
</dbReference>
<dbReference type="SMART" id="SM00248">
    <property type="entry name" value="ANK"/>
    <property type="match status" value="5"/>
</dbReference>
<dbReference type="KEGG" id="sky:D0C37_26180"/>
<name>A0A385DJ81_9ACTN</name>
<dbReference type="Gene3D" id="1.25.40.20">
    <property type="entry name" value="Ankyrin repeat-containing domain"/>
    <property type="match status" value="2"/>
</dbReference>
<keyword evidence="1" id="KW-0040">ANK repeat</keyword>
<dbReference type="SUPFAM" id="SSF48403">
    <property type="entry name" value="Ankyrin repeat"/>
    <property type="match status" value="1"/>
</dbReference>
<accession>A0A385DJ81</accession>
<organism evidence="2 3">
    <name type="scientific">Streptomyces koyangensis</name>
    <dbReference type="NCBI Taxonomy" id="188770"/>
    <lineage>
        <taxon>Bacteria</taxon>
        <taxon>Bacillati</taxon>
        <taxon>Actinomycetota</taxon>
        <taxon>Actinomycetes</taxon>
        <taxon>Kitasatosporales</taxon>
        <taxon>Streptomycetaceae</taxon>
        <taxon>Streptomyces</taxon>
        <taxon>Streptomyces aurantiacus group</taxon>
    </lineage>
</organism>
<feature type="repeat" description="ANK" evidence="1">
    <location>
        <begin position="48"/>
        <end position="80"/>
    </location>
</feature>
<dbReference type="InterPro" id="IPR036770">
    <property type="entry name" value="Ankyrin_rpt-contain_sf"/>
</dbReference>
<feature type="repeat" description="ANK" evidence="1">
    <location>
        <begin position="145"/>
        <end position="171"/>
    </location>
</feature>
<dbReference type="PROSITE" id="PS50297">
    <property type="entry name" value="ANK_REP_REGION"/>
    <property type="match status" value="2"/>
</dbReference>
<protein>
    <submittedName>
        <fullName evidence="2">Uncharacterized protein</fullName>
    </submittedName>
</protein>
<evidence type="ECO:0000313" key="2">
    <source>
        <dbReference type="EMBL" id="AXQ57737.1"/>
    </source>
</evidence>
<dbReference type="PROSITE" id="PS50088">
    <property type="entry name" value="ANK_REPEAT"/>
    <property type="match status" value="3"/>
</dbReference>
<sequence length="504" mass="51902">MGETYAEHGTDPANAAAEELFSALYEADEDLVAALLGAGVSPEADDGGGGTALHSAAVDGRAAVVRLLLAAGADPDRRTAEGELPLCGAACWGRTAVVRALLAAGADPGGADEPGPTALVWAAQGGHAGAASALLEAGAEPVADRGDPLLVRAARQGSLETVRVLLEHGADGREAALEEALRWSVGLADRLREELGCAGEGEEAAGEAEVVVREVRRGSTTLLAAVVLRDGDPGESQERFTSHAAVATVLEEELGRTASYQELSARALRRGEPWHDDWREPVRVLAARGDEETYAAAAARLGEAADSPEALFAVEVLGRLGVGRLTPRVVPLLRELAREAVDAQLLAAVVRGLGHHGDPGALPELYEAAGHASAEVREAAARALFGLVPADDAQGVAVLVGLSADAWPRVREWAVTALAALASDTGEVREALAARLADEDPATVAEAAAGLVRRGAGARAEEALGLLLTTEPEGSPVREKALETVEQLTDPSVRRRLEGVLPLG</sequence>
<dbReference type="Gene3D" id="1.25.10.10">
    <property type="entry name" value="Leucine-rich Repeat Variant"/>
    <property type="match status" value="1"/>
</dbReference>
<dbReference type="InterPro" id="IPR002110">
    <property type="entry name" value="Ankyrin_rpt"/>
</dbReference>
<reference evidence="2 3" key="1">
    <citation type="submission" date="2018-08" db="EMBL/GenBank/DDBJ databases">
        <authorList>
            <person name="Ferrada E.E."/>
            <person name="Latorre B.A."/>
        </authorList>
    </citation>
    <scope>NUCLEOTIDE SEQUENCE [LARGE SCALE GENOMIC DNA]</scope>
    <source>
        <strain evidence="2 3">VK-A60T</strain>
    </source>
</reference>